<protein>
    <submittedName>
        <fullName evidence="1">Uncharacterized protein</fullName>
    </submittedName>
</protein>
<gene>
    <name evidence="1" type="ORF">METZ01_LOCUS495658</name>
</gene>
<evidence type="ECO:0000313" key="1">
    <source>
        <dbReference type="EMBL" id="SVE42804.1"/>
    </source>
</evidence>
<dbReference type="AlphaFoldDB" id="A0A383DEQ0"/>
<feature type="non-terminal residue" evidence="1">
    <location>
        <position position="1"/>
    </location>
</feature>
<dbReference type="EMBL" id="UINC01216604">
    <property type="protein sequence ID" value="SVE42804.1"/>
    <property type="molecule type" value="Genomic_DNA"/>
</dbReference>
<name>A0A383DEQ0_9ZZZZ</name>
<accession>A0A383DEQ0</accession>
<sequence>RTGSRGISGILEHDFEYIPFNDVTVEEGKSFISPANNLLNYRSNISNNSPIVSDSFAAAYLILGSEADRYSINKEKKSLSPLERLLEEDPSISSLISSHVEPIIELQYKEGMSPGRIRELLIRGQSRLGKRTD</sequence>
<organism evidence="1">
    <name type="scientific">marine metagenome</name>
    <dbReference type="NCBI Taxonomy" id="408172"/>
    <lineage>
        <taxon>unclassified sequences</taxon>
        <taxon>metagenomes</taxon>
        <taxon>ecological metagenomes</taxon>
    </lineage>
</organism>
<proteinExistence type="predicted"/>
<reference evidence="1" key="1">
    <citation type="submission" date="2018-05" db="EMBL/GenBank/DDBJ databases">
        <authorList>
            <person name="Lanie J.A."/>
            <person name="Ng W.-L."/>
            <person name="Kazmierczak K.M."/>
            <person name="Andrzejewski T.M."/>
            <person name="Davidsen T.M."/>
            <person name="Wayne K.J."/>
            <person name="Tettelin H."/>
            <person name="Glass J.I."/>
            <person name="Rusch D."/>
            <person name="Podicherti R."/>
            <person name="Tsui H.-C.T."/>
            <person name="Winkler M.E."/>
        </authorList>
    </citation>
    <scope>NUCLEOTIDE SEQUENCE</scope>
</reference>